<protein>
    <recommendedName>
        <fullName evidence="7">DDE Tnp4 domain-containing protein</fullName>
    </recommendedName>
</protein>
<keyword evidence="2" id="KW-0479">Metal-binding</keyword>
<proteinExistence type="predicted"/>
<comment type="cofactor">
    <cofactor evidence="1">
        <name>a divalent metal cation</name>
        <dbReference type="ChEBI" id="CHEBI:60240"/>
    </cofactor>
</comment>
<dbReference type="PANTHER" id="PTHR23080">
    <property type="entry name" value="THAP DOMAIN PROTEIN"/>
    <property type="match status" value="1"/>
</dbReference>
<evidence type="ECO:0000259" key="4">
    <source>
        <dbReference type="Pfam" id="PF13359"/>
    </source>
</evidence>
<dbReference type="Pfam" id="PF13613">
    <property type="entry name" value="HTH_Tnp_4"/>
    <property type="match status" value="1"/>
</dbReference>
<evidence type="ECO:0000259" key="5">
    <source>
        <dbReference type="Pfam" id="PF13613"/>
    </source>
</evidence>
<evidence type="ECO:0000256" key="3">
    <source>
        <dbReference type="SAM" id="MobiDB-lite"/>
    </source>
</evidence>
<feature type="region of interest" description="Disordered" evidence="3">
    <location>
        <begin position="141"/>
        <end position="162"/>
    </location>
</feature>
<organism evidence="6">
    <name type="scientific">marine sediment metagenome</name>
    <dbReference type="NCBI Taxonomy" id="412755"/>
    <lineage>
        <taxon>unclassified sequences</taxon>
        <taxon>metagenomes</taxon>
        <taxon>ecological metagenomes</taxon>
    </lineage>
</organism>
<sequence>MFSFKRAMKSNRRMRALTGLNIEEFKKLVTKFGKYLEIIFLEKRKISIHLGRPFILKTVEEKLFYILLYVKCYPTFDLAAFMFGVDASSCCRWTHWFIEALERTLKKELVLPKRKISTVEEFIELFPSIKKIFIDGTERPIRRPKDSEKQKNNYSGKKKRHTKKNIIISDDKKEILVLTPTREGKVHDKKNVEDEEIPDVIPEDVTSYVDGGFQGMQKDHPNLTIIMPKRKPRGGELSPDEKENNRKISAARVINENAIAGIKRLRVVSDVYRNIKEGFEDKVMLVACGLWNYHLKTA</sequence>
<evidence type="ECO:0000256" key="2">
    <source>
        <dbReference type="ARBA" id="ARBA00022723"/>
    </source>
</evidence>
<dbReference type="GO" id="GO:0046872">
    <property type="term" value="F:metal ion binding"/>
    <property type="evidence" value="ECO:0007669"/>
    <property type="project" value="UniProtKB-KW"/>
</dbReference>
<feature type="domain" description="Transposase Helix-turn-helix" evidence="5">
    <location>
        <begin position="58"/>
        <end position="106"/>
    </location>
</feature>
<evidence type="ECO:0000313" key="6">
    <source>
        <dbReference type="EMBL" id="KKL80769.1"/>
    </source>
</evidence>
<gene>
    <name evidence="6" type="ORF">LCGC14_2001430</name>
</gene>
<dbReference type="InterPro" id="IPR027805">
    <property type="entry name" value="Transposase_HTH_dom"/>
</dbReference>
<dbReference type="Pfam" id="PF13359">
    <property type="entry name" value="DDE_Tnp_4"/>
    <property type="match status" value="1"/>
</dbReference>
<dbReference type="InterPro" id="IPR027806">
    <property type="entry name" value="HARBI1_dom"/>
</dbReference>
<accession>A0A0F9F315</accession>
<feature type="domain" description="DDE Tnp4" evidence="4">
    <location>
        <begin position="134"/>
        <end position="292"/>
    </location>
</feature>
<evidence type="ECO:0000256" key="1">
    <source>
        <dbReference type="ARBA" id="ARBA00001968"/>
    </source>
</evidence>
<reference evidence="6" key="1">
    <citation type="journal article" date="2015" name="Nature">
        <title>Complex archaea that bridge the gap between prokaryotes and eukaryotes.</title>
        <authorList>
            <person name="Spang A."/>
            <person name="Saw J.H."/>
            <person name="Jorgensen S.L."/>
            <person name="Zaremba-Niedzwiedzka K."/>
            <person name="Martijn J."/>
            <person name="Lind A.E."/>
            <person name="van Eijk R."/>
            <person name="Schleper C."/>
            <person name="Guy L."/>
            <person name="Ettema T.J."/>
        </authorList>
    </citation>
    <scope>NUCLEOTIDE SEQUENCE</scope>
</reference>
<name>A0A0F9F315_9ZZZZ</name>
<comment type="caution">
    <text evidence="6">The sequence shown here is derived from an EMBL/GenBank/DDBJ whole genome shotgun (WGS) entry which is preliminary data.</text>
</comment>
<evidence type="ECO:0008006" key="7">
    <source>
        <dbReference type="Google" id="ProtNLM"/>
    </source>
</evidence>
<dbReference type="EMBL" id="LAZR01022758">
    <property type="protein sequence ID" value="KKL80769.1"/>
    <property type="molecule type" value="Genomic_DNA"/>
</dbReference>
<dbReference type="AlphaFoldDB" id="A0A0F9F315"/>
<feature type="compositionally biased region" description="Basic and acidic residues" evidence="3">
    <location>
        <begin position="141"/>
        <end position="151"/>
    </location>
</feature>